<organism evidence="1 2">
    <name type="scientific">Xiashengella succiniciproducens</name>
    <dbReference type="NCBI Taxonomy" id="2949635"/>
    <lineage>
        <taxon>Bacteria</taxon>
        <taxon>Pseudomonadati</taxon>
        <taxon>Bacteroidota</taxon>
        <taxon>Bacteroidia</taxon>
        <taxon>Marinilabiliales</taxon>
        <taxon>Marinilabiliaceae</taxon>
        <taxon>Xiashengella</taxon>
    </lineage>
</organism>
<reference evidence="1" key="1">
    <citation type="submission" date="2022-05" db="EMBL/GenBank/DDBJ databases">
        <authorList>
            <person name="Sun X."/>
        </authorList>
    </citation>
    <scope>NUCLEOTIDE SEQUENCE</scope>
    <source>
        <strain evidence="1">Ai-910</strain>
    </source>
</reference>
<sequence length="225" mass="25589">MNGIKKISNSFGQTLKDSNLQNVSIGIAETLSDSMLEDGLLKDIPVIGTIVGLGKTSIKITDLLFLKKVISFLSELENVSIKDRKKMIDKIDSSEKFRIKVGEKLLYIIDKCDDHENAQYVSKLFAGYLEREIDYPDFLRGAKVIERIYIGDLVDFIKDDRTVLEPNEIGDYEGTGLYETYTEEVSVRDQDDWKASDKYIVEGGETRAYITDIGDKIRKVLKKRL</sequence>
<dbReference type="RefSeq" id="WP_250722711.1">
    <property type="nucleotide sequence ID" value="NZ_CP098400.1"/>
</dbReference>
<evidence type="ECO:0000313" key="2">
    <source>
        <dbReference type="Proteomes" id="UP001056426"/>
    </source>
</evidence>
<keyword evidence="2" id="KW-1185">Reference proteome</keyword>
<proteinExistence type="predicted"/>
<accession>A0A9J6ZN67</accession>
<protein>
    <submittedName>
        <fullName evidence="1">Uncharacterized protein</fullName>
    </submittedName>
</protein>
<dbReference type="EMBL" id="CP098400">
    <property type="protein sequence ID" value="URW79091.1"/>
    <property type="molecule type" value="Genomic_DNA"/>
</dbReference>
<reference evidence="1" key="2">
    <citation type="submission" date="2022-06" db="EMBL/GenBank/DDBJ databases">
        <title>Xiashengella guii gen. nov. sp. nov., a bacterium isolated form anaerobic digestion tank.</title>
        <authorList>
            <person name="Huang H."/>
        </authorList>
    </citation>
    <scope>NUCLEOTIDE SEQUENCE</scope>
    <source>
        <strain evidence="1">Ai-910</strain>
    </source>
</reference>
<dbReference type="KEGG" id="alkq:M9189_09525"/>
<gene>
    <name evidence="1" type="ORF">M9189_09525</name>
</gene>
<dbReference type="Proteomes" id="UP001056426">
    <property type="component" value="Chromosome"/>
</dbReference>
<evidence type="ECO:0000313" key="1">
    <source>
        <dbReference type="EMBL" id="URW79091.1"/>
    </source>
</evidence>
<name>A0A9J6ZN67_9BACT</name>
<dbReference type="AlphaFoldDB" id="A0A9J6ZN67"/>